<dbReference type="PANTHER" id="PTHR47637">
    <property type="entry name" value="CHAPERONE SURA"/>
    <property type="match status" value="1"/>
</dbReference>
<reference evidence="7" key="1">
    <citation type="journal article" date="2020" name="Biotechnol. Biofuels">
        <title>New insights from the biogas microbiome by comprehensive genome-resolved metagenomics of nearly 1600 species originating from multiple anaerobic digesters.</title>
        <authorList>
            <person name="Campanaro S."/>
            <person name="Treu L."/>
            <person name="Rodriguez-R L.M."/>
            <person name="Kovalovszki A."/>
            <person name="Ziels R.M."/>
            <person name="Maus I."/>
            <person name="Zhu X."/>
            <person name="Kougias P.G."/>
            <person name="Basile A."/>
            <person name="Luo G."/>
            <person name="Schluter A."/>
            <person name="Konstantinidis K.T."/>
            <person name="Angelidaki I."/>
        </authorList>
    </citation>
    <scope>NUCLEOTIDE SEQUENCE</scope>
    <source>
        <strain evidence="7">AS06rmzACSIP_7</strain>
    </source>
</reference>
<evidence type="ECO:0000256" key="3">
    <source>
        <dbReference type="ARBA" id="ARBA00023110"/>
    </source>
</evidence>
<evidence type="ECO:0000256" key="4">
    <source>
        <dbReference type="ARBA" id="ARBA00023186"/>
    </source>
</evidence>
<dbReference type="Pfam" id="PF13145">
    <property type="entry name" value="Rotamase_2"/>
    <property type="match status" value="1"/>
</dbReference>
<organism evidence="7 8">
    <name type="scientific">Syntrophorhabdus aromaticivorans</name>
    <dbReference type="NCBI Taxonomy" id="328301"/>
    <lineage>
        <taxon>Bacteria</taxon>
        <taxon>Pseudomonadati</taxon>
        <taxon>Thermodesulfobacteriota</taxon>
        <taxon>Syntrophorhabdia</taxon>
        <taxon>Syntrophorhabdales</taxon>
        <taxon>Syntrophorhabdaceae</taxon>
        <taxon>Syntrophorhabdus</taxon>
    </lineage>
</organism>
<proteinExistence type="predicted"/>
<keyword evidence="4" id="KW-0143">Chaperone</keyword>
<evidence type="ECO:0000256" key="2">
    <source>
        <dbReference type="ARBA" id="ARBA00022764"/>
    </source>
</evidence>
<sequence length="310" mass="35660">MKTTLRTTVLALLLLMPVMGHGEVIDRIIAIVNDDIITLNELEKHVRVEKSGRFVSVDEYLTNIKLGEKIDLFIDDLLIRQQAKKLKIQVSDKEVDAIIENIKKQYLINDTGLREQLKKENITYEDFVVGLHTNLLRSRVLTRVISPEVIVTEKDLRTYYDTHKDEYVDEEYRLQQVFVSGQRPDARARAEAAFKRLQEGRSFESVVKEFSDDTTGAGHDGDIGFVRKSDLIPQLREGIDPLTTGIYTGVIATPYGFHILKLLEKKSGETMTFEAAKESIHEKIVREESEKRYKDYVNKLRKASYIEVKI</sequence>
<comment type="caution">
    <text evidence="7">The sequence shown here is derived from an EMBL/GenBank/DDBJ whole genome shotgun (WGS) entry which is preliminary data.</text>
</comment>
<evidence type="ECO:0000313" key="8">
    <source>
        <dbReference type="Proteomes" id="UP000777265"/>
    </source>
</evidence>
<evidence type="ECO:0000313" key="7">
    <source>
        <dbReference type="EMBL" id="NLW34535.1"/>
    </source>
</evidence>
<dbReference type="InterPro" id="IPR046357">
    <property type="entry name" value="PPIase_dom_sf"/>
</dbReference>
<accession>A0A351U831</accession>
<dbReference type="EMBL" id="JAAYEE010000062">
    <property type="protein sequence ID" value="NLW34535.1"/>
    <property type="molecule type" value="Genomic_DNA"/>
</dbReference>
<dbReference type="AlphaFoldDB" id="A0A351U831"/>
<dbReference type="SUPFAM" id="SSF54534">
    <property type="entry name" value="FKBP-like"/>
    <property type="match status" value="1"/>
</dbReference>
<dbReference type="Gene3D" id="1.10.4030.10">
    <property type="entry name" value="Porin chaperone SurA, peptide-binding domain"/>
    <property type="match status" value="1"/>
</dbReference>
<dbReference type="InterPro" id="IPR015391">
    <property type="entry name" value="SurA_N"/>
</dbReference>
<gene>
    <name evidence="7" type="ORF">GXY80_03490</name>
</gene>
<dbReference type="InterPro" id="IPR050280">
    <property type="entry name" value="OMP_Chaperone_SurA"/>
</dbReference>
<protein>
    <submittedName>
        <fullName evidence="7">Uncharacterized protein</fullName>
    </submittedName>
</protein>
<dbReference type="STRING" id="909663.GCA_000512235_01266"/>
<reference evidence="7" key="2">
    <citation type="submission" date="2020-01" db="EMBL/GenBank/DDBJ databases">
        <authorList>
            <person name="Campanaro S."/>
        </authorList>
    </citation>
    <scope>NUCLEOTIDE SEQUENCE</scope>
    <source>
        <strain evidence="7">AS06rmzACSIP_7</strain>
    </source>
</reference>
<evidence type="ECO:0000256" key="5">
    <source>
        <dbReference type="ARBA" id="ARBA00023235"/>
    </source>
</evidence>
<dbReference type="Pfam" id="PF09312">
    <property type="entry name" value="SurA_N"/>
    <property type="match status" value="1"/>
</dbReference>
<dbReference type="PANTHER" id="PTHR47637:SF1">
    <property type="entry name" value="CHAPERONE SURA"/>
    <property type="match status" value="1"/>
</dbReference>
<keyword evidence="5 6" id="KW-0413">Isomerase</keyword>
<keyword evidence="2" id="KW-0574">Periplasm</keyword>
<dbReference type="PROSITE" id="PS50198">
    <property type="entry name" value="PPIC_PPIASE_2"/>
    <property type="match status" value="1"/>
</dbReference>
<dbReference type="InterPro" id="IPR000297">
    <property type="entry name" value="PPIase_PpiC"/>
</dbReference>
<dbReference type="GO" id="GO:0003755">
    <property type="term" value="F:peptidyl-prolyl cis-trans isomerase activity"/>
    <property type="evidence" value="ECO:0007669"/>
    <property type="project" value="UniProtKB-KW"/>
</dbReference>
<name>A0A351U831_9BACT</name>
<dbReference type="SUPFAM" id="SSF109998">
    <property type="entry name" value="Triger factor/SurA peptide-binding domain-like"/>
    <property type="match status" value="1"/>
</dbReference>
<keyword evidence="3 6" id="KW-0697">Rotamase</keyword>
<evidence type="ECO:0000256" key="6">
    <source>
        <dbReference type="PROSITE-ProRule" id="PRU00278"/>
    </source>
</evidence>
<keyword evidence="1" id="KW-0732">Signal</keyword>
<evidence type="ECO:0000256" key="1">
    <source>
        <dbReference type="ARBA" id="ARBA00022729"/>
    </source>
</evidence>
<dbReference type="InterPro" id="IPR027304">
    <property type="entry name" value="Trigger_fact/SurA_dom_sf"/>
</dbReference>
<dbReference type="Proteomes" id="UP000777265">
    <property type="component" value="Unassembled WGS sequence"/>
</dbReference>
<dbReference type="Gene3D" id="3.10.50.40">
    <property type="match status" value="1"/>
</dbReference>